<dbReference type="EMBL" id="EF085420">
    <property type="protein sequence ID" value="ABK24725.1"/>
    <property type="molecule type" value="mRNA"/>
</dbReference>
<dbReference type="PANTHER" id="PTHR33649">
    <property type="entry name" value="PAR1 PROTEIN"/>
    <property type="match status" value="1"/>
</dbReference>
<organism evidence="2">
    <name type="scientific">Picea sitchensis</name>
    <name type="common">Sitka spruce</name>
    <name type="synonym">Pinus sitchensis</name>
    <dbReference type="NCBI Taxonomy" id="3332"/>
    <lineage>
        <taxon>Eukaryota</taxon>
        <taxon>Viridiplantae</taxon>
        <taxon>Streptophyta</taxon>
        <taxon>Embryophyta</taxon>
        <taxon>Tracheophyta</taxon>
        <taxon>Spermatophyta</taxon>
        <taxon>Pinopsida</taxon>
        <taxon>Pinidae</taxon>
        <taxon>Conifers I</taxon>
        <taxon>Pinales</taxon>
        <taxon>Pinaceae</taxon>
        <taxon>Picea</taxon>
    </lineage>
</organism>
<proteinExistence type="evidence at transcript level"/>
<evidence type="ECO:0000256" key="1">
    <source>
        <dbReference type="SAM" id="MobiDB-lite"/>
    </source>
</evidence>
<protein>
    <recommendedName>
        <fullName evidence="3">PAR1 protein</fullName>
    </recommendedName>
</protein>
<dbReference type="Pfam" id="PF06521">
    <property type="entry name" value="PAR1"/>
    <property type="match status" value="1"/>
</dbReference>
<feature type="compositionally biased region" description="Polar residues" evidence="1">
    <location>
        <begin position="156"/>
        <end position="167"/>
    </location>
</feature>
<accession>A9NVR4</accession>
<dbReference type="AlphaFoldDB" id="A9NVR4"/>
<evidence type="ECO:0008006" key="3">
    <source>
        <dbReference type="Google" id="ProtNLM"/>
    </source>
</evidence>
<evidence type="ECO:0000313" key="2">
    <source>
        <dbReference type="EMBL" id="ABK24725.1"/>
    </source>
</evidence>
<name>A9NVR4_PICSI</name>
<sequence length="167" mass="18264">MTITVHGVQSAIIKCEELPAELCAFSISSSGNRCVLEKDLMMDGTLQFQCQSSVVLVEKLVEWIESEECINACGLERMAVGMSTDSLLEPEFSAKLCSSECRNNCPNIVDLYVNLAAGEGISLSSMCASQKNRSRKVIKESESKSKSSIHSKSSDRMATTKQNQKLL</sequence>
<dbReference type="InterPro" id="IPR009489">
    <property type="entry name" value="PAR1"/>
</dbReference>
<feature type="region of interest" description="Disordered" evidence="1">
    <location>
        <begin position="134"/>
        <end position="167"/>
    </location>
</feature>
<reference evidence="2" key="1">
    <citation type="journal article" date="2008" name="BMC Genomics">
        <title>A conifer genomics resource of 200,000 spruce (Picea spp.) ESTs and 6,464 high-quality, sequence-finished full-length cDNAs for Sitka spruce (Picea sitchensis).</title>
        <authorList>
            <person name="Ralph S.G."/>
            <person name="Chun H.J."/>
            <person name="Kolosova N."/>
            <person name="Cooper D."/>
            <person name="Oddy C."/>
            <person name="Ritland C.E."/>
            <person name="Kirkpatrick R."/>
            <person name="Moore R."/>
            <person name="Barber S."/>
            <person name="Holt R.A."/>
            <person name="Jones S.J."/>
            <person name="Marra M.A."/>
            <person name="Douglas C.J."/>
            <person name="Ritland K."/>
            <person name="Bohlmann J."/>
        </authorList>
    </citation>
    <scope>NUCLEOTIDE SEQUENCE</scope>
    <source>
        <tissue evidence="2">Bark</tissue>
    </source>
</reference>